<organism evidence="2 3">
    <name type="scientific">Streptacidiphilus fuscans</name>
    <dbReference type="NCBI Taxonomy" id="2789292"/>
    <lineage>
        <taxon>Bacteria</taxon>
        <taxon>Bacillati</taxon>
        <taxon>Actinomycetota</taxon>
        <taxon>Actinomycetes</taxon>
        <taxon>Kitasatosporales</taxon>
        <taxon>Streptomycetaceae</taxon>
        <taxon>Streptacidiphilus</taxon>
    </lineage>
</organism>
<name>A0A931B3Q0_9ACTN</name>
<dbReference type="EMBL" id="JADPRT010000009">
    <property type="protein sequence ID" value="MBF9070645.1"/>
    <property type="molecule type" value="Genomic_DNA"/>
</dbReference>
<evidence type="ECO:0000313" key="2">
    <source>
        <dbReference type="EMBL" id="MBF9070645.1"/>
    </source>
</evidence>
<keyword evidence="3" id="KW-1185">Reference proteome</keyword>
<dbReference type="GO" id="GO:0003824">
    <property type="term" value="F:catalytic activity"/>
    <property type="evidence" value="ECO:0007669"/>
    <property type="project" value="InterPro"/>
</dbReference>
<dbReference type="SUPFAM" id="SSF50800">
    <property type="entry name" value="PK beta-barrel domain-like"/>
    <property type="match status" value="1"/>
</dbReference>
<dbReference type="PROSITE" id="PS51340">
    <property type="entry name" value="MOSC"/>
    <property type="match status" value="1"/>
</dbReference>
<dbReference type="Pfam" id="PF03476">
    <property type="entry name" value="MOSC_N"/>
    <property type="match status" value="1"/>
</dbReference>
<dbReference type="RefSeq" id="WP_196195821.1">
    <property type="nucleotide sequence ID" value="NZ_JADPRT010000009.1"/>
</dbReference>
<feature type="domain" description="MOSC" evidence="1">
    <location>
        <begin position="88"/>
        <end position="234"/>
    </location>
</feature>
<evidence type="ECO:0000313" key="3">
    <source>
        <dbReference type="Proteomes" id="UP000657385"/>
    </source>
</evidence>
<dbReference type="AlphaFoldDB" id="A0A931B3Q0"/>
<dbReference type="InterPro" id="IPR005302">
    <property type="entry name" value="MoCF_Sase_C"/>
</dbReference>
<protein>
    <submittedName>
        <fullName evidence="2">MOSC domain-containing protein</fullName>
    </submittedName>
</protein>
<reference evidence="2" key="1">
    <citation type="submission" date="2020-11" db="EMBL/GenBank/DDBJ databases">
        <title>Isolation and identification of active actinomycetes.</title>
        <authorList>
            <person name="Yu B."/>
        </authorList>
    </citation>
    <scope>NUCLEOTIDE SEQUENCE</scope>
    <source>
        <strain evidence="2">NEAU-YB345</strain>
    </source>
</reference>
<dbReference type="SUPFAM" id="SSF141673">
    <property type="entry name" value="MOSC N-terminal domain-like"/>
    <property type="match status" value="1"/>
</dbReference>
<proteinExistence type="predicted"/>
<dbReference type="GO" id="GO:0030151">
    <property type="term" value="F:molybdenum ion binding"/>
    <property type="evidence" value="ECO:0007669"/>
    <property type="project" value="InterPro"/>
</dbReference>
<gene>
    <name evidence="2" type="ORF">I2501_21720</name>
</gene>
<sequence>MPLRVTELRRHPVTSLGGESVNRLRLSGGRVAGDRALAIVTADTADTADTGRVLTARHVPQLREASARWLTCLAEITLPGGEKVRSDDPAASAVLSDWLGRAVRLAHPTGGPLAVEFGEAPVHLVSEGSLRAARRWHREGDRSTSWLRPNIVVAAGDDRQAENVQAENMQVENGKAGIGQVENVLIGHQVALGEALIDITGPSRPSSGNATAFGVHARITRAGWVSVGDSLNVLPVNRPVLIADGV</sequence>
<dbReference type="InterPro" id="IPR011037">
    <property type="entry name" value="Pyrv_Knase-like_insert_dom_sf"/>
</dbReference>
<comment type="caution">
    <text evidence="2">The sequence shown here is derived from an EMBL/GenBank/DDBJ whole genome shotgun (WGS) entry which is preliminary data.</text>
</comment>
<dbReference type="InterPro" id="IPR005303">
    <property type="entry name" value="MOCOS_middle"/>
</dbReference>
<evidence type="ECO:0000259" key="1">
    <source>
        <dbReference type="PROSITE" id="PS51340"/>
    </source>
</evidence>
<accession>A0A931B3Q0</accession>
<dbReference type="GO" id="GO:0030170">
    <property type="term" value="F:pyridoxal phosphate binding"/>
    <property type="evidence" value="ECO:0007669"/>
    <property type="project" value="InterPro"/>
</dbReference>
<dbReference type="Proteomes" id="UP000657385">
    <property type="component" value="Unassembled WGS sequence"/>
</dbReference>